<evidence type="ECO:0000313" key="5">
    <source>
        <dbReference type="Proteomes" id="UP000295620"/>
    </source>
</evidence>
<dbReference type="Proteomes" id="UP000295620">
    <property type="component" value="Unassembled WGS sequence"/>
</dbReference>
<dbReference type="Gene3D" id="3.40.710.10">
    <property type="entry name" value="DD-peptidase/beta-lactamase superfamily"/>
    <property type="match status" value="1"/>
</dbReference>
<dbReference type="InterPro" id="IPR051478">
    <property type="entry name" value="Beta-lactamase-like_AB/R"/>
</dbReference>
<dbReference type="RefSeq" id="WP_133574271.1">
    <property type="nucleotide sequence ID" value="NZ_SNYC01000003.1"/>
</dbReference>
<name>A0A4R6SXQ7_9SPHI</name>
<proteinExistence type="inferred from homology"/>
<feature type="domain" description="Beta-lactamase-related" evidence="3">
    <location>
        <begin position="154"/>
        <end position="455"/>
    </location>
</feature>
<evidence type="ECO:0000259" key="3">
    <source>
        <dbReference type="Pfam" id="PF00144"/>
    </source>
</evidence>
<reference evidence="4 5" key="1">
    <citation type="submission" date="2019-03" db="EMBL/GenBank/DDBJ databases">
        <title>Genomic Encyclopedia of Archaeal and Bacterial Type Strains, Phase II (KMG-II): from individual species to whole genera.</title>
        <authorList>
            <person name="Goeker M."/>
        </authorList>
    </citation>
    <scope>NUCLEOTIDE SEQUENCE [LARGE SCALE GENOMIC DNA]</scope>
    <source>
        <strain evidence="4 5">DSM 19035</strain>
    </source>
</reference>
<dbReference type="SUPFAM" id="SSF56601">
    <property type="entry name" value="beta-lactamase/transpeptidase-like"/>
    <property type="match status" value="1"/>
</dbReference>
<dbReference type="AlphaFoldDB" id="A0A4R6SXQ7"/>
<dbReference type="OrthoDB" id="9793489at2"/>
<gene>
    <name evidence="4" type="ORF">ATK78_0292</name>
</gene>
<dbReference type="PANTHER" id="PTHR22935:SF95">
    <property type="entry name" value="BETA-LACTAMASE-LIKE 1-RELATED"/>
    <property type="match status" value="1"/>
</dbReference>
<dbReference type="InterPro" id="IPR012338">
    <property type="entry name" value="Beta-lactam/transpept-like"/>
</dbReference>
<dbReference type="PANTHER" id="PTHR22935">
    <property type="entry name" value="PENICILLIN-BINDING PROTEIN"/>
    <property type="match status" value="1"/>
</dbReference>
<protein>
    <submittedName>
        <fullName evidence="4">CubicO group peptidase (Beta-lactamase class C family)</fullName>
    </submittedName>
</protein>
<keyword evidence="5" id="KW-1185">Reference proteome</keyword>
<evidence type="ECO:0000313" key="4">
    <source>
        <dbReference type="EMBL" id="TDQ11176.1"/>
    </source>
</evidence>
<feature type="signal peptide" evidence="2">
    <location>
        <begin position="1"/>
        <end position="23"/>
    </location>
</feature>
<sequence length="473" mass="52523">MKKIYQILYVIFMLTGWFISAPAQDNRQIADEITDSIISRYNRNDYKGIYQLADTAFSNHITFAQLDGFLRTNRNSGDILKTIFLSETNGKFSYLLQGQSRDMKMSLQVTPAKKFTGFGLLNVIPELLDKPIQVKTDNPLLTPLQRSVDSIARAYFRNPNARSLSIGLIKNGQRYVFNYGEVKKGTGVLPSSQTTYEIGSITKTFTGTLLAQAIIEKKVSLNDDIRKYLPGKYPNLSFNGKPLTLQDLANHTSGLPGLPDDMGNQVPFNPLNPEHNYSSAQFEAALQRVKIEILPGSKYNYSNWGVALLGNILEGIFKQSYASLIKKYITKPFGMKDTRYNQTALQSVQTAVPYGENGLEVPFQEEGVIGPAGGIHASMNDMLNYLDQQIKETYPAVKLSHQPTAGNVGLCWGIRNVNGLRDIQHNGSTIGSLSHISAFLELGSGCVILSNQKSNLNPVISSIQKIVMRKDLF</sequence>
<evidence type="ECO:0000256" key="1">
    <source>
        <dbReference type="ARBA" id="ARBA00038473"/>
    </source>
</evidence>
<comment type="similarity">
    <text evidence="1">Belongs to the beta-lactamase family.</text>
</comment>
<comment type="caution">
    <text evidence="4">The sequence shown here is derived from an EMBL/GenBank/DDBJ whole genome shotgun (WGS) entry which is preliminary data.</text>
</comment>
<keyword evidence="2" id="KW-0732">Signal</keyword>
<dbReference type="EMBL" id="SNYC01000003">
    <property type="protein sequence ID" value="TDQ11176.1"/>
    <property type="molecule type" value="Genomic_DNA"/>
</dbReference>
<feature type="chain" id="PRO_5020657706" evidence="2">
    <location>
        <begin position="24"/>
        <end position="473"/>
    </location>
</feature>
<accession>A0A4R6SXQ7</accession>
<dbReference type="Pfam" id="PF00144">
    <property type="entry name" value="Beta-lactamase"/>
    <property type="match status" value="1"/>
</dbReference>
<evidence type="ECO:0000256" key="2">
    <source>
        <dbReference type="SAM" id="SignalP"/>
    </source>
</evidence>
<organism evidence="4 5">
    <name type="scientific">Pedobacter metabolipauper</name>
    <dbReference type="NCBI Taxonomy" id="425513"/>
    <lineage>
        <taxon>Bacteria</taxon>
        <taxon>Pseudomonadati</taxon>
        <taxon>Bacteroidota</taxon>
        <taxon>Sphingobacteriia</taxon>
        <taxon>Sphingobacteriales</taxon>
        <taxon>Sphingobacteriaceae</taxon>
        <taxon>Pedobacter</taxon>
    </lineage>
</organism>
<dbReference type="InterPro" id="IPR001466">
    <property type="entry name" value="Beta-lactam-related"/>
</dbReference>